<dbReference type="InterPro" id="IPR016181">
    <property type="entry name" value="Acyl_CoA_acyltransferase"/>
</dbReference>
<dbReference type="EMBL" id="CP050855">
    <property type="protein sequence ID" value="QLH62346.1"/>
    <property type="molecule type" value="Genomic_DNA"/>
</dbReference>
<gene>
    <name evidence="1" type="ORF">SYMBAF_04505</name>
</gene>
<dbReference type="Proteomes" id="UP000042738">
    <property type="component" value="Chromosome"/>
</dbReference>
<proteinExistence type="predicted"/>
<dbReference type="GO" id="GO:0016740">
    <property type="term" value="F:transferase activity"/>
    <property type="evidence" value="ECO:0007669"/>
    <property type="project" value="UniProtKB-KW"/>
</dbReference>
<organism evidence="1 2">
    <name type="scientific">Serratia symbiotica</name>
    <dbReference type="NCBI Taxonomy" id="138074"/>
    <lineage>
        <taxon>Bacteria</taxon>
        <taxon>Pseudomonadati</taxon>
        <taxon>Pseudomonadota</taxon>
        <taxon>Gammaproteobacteria</taxon>
        <taxon>Enterobacterales</taxon>
        <taxon>Yersiniaceae</taxon>
        <taxon>Serratia</taxon>
    </lineage>
</organism>
<dbReference type="STRING" id="138074.SYMBAF_40061"/>
<dbReference type="SUPFAM" id="SSF55729">
    <property type="entry name" value="Acyl-CoA N-acyltransferases (Nat)"/>
    <property type="match status" value="1"/>
</dbReference>
<dbReference type="GeneID" id="93735781"/>
<dbReference type="Gene3D" id="3.40.630.30">
    <property type="match status" value="1"/>
</dbReference>
<evidence type="ECO:0000313" key="1">
    <source>
        <dbReference type="EMBL" id="QLH62346.1"/>
    </source>
</evidence>
<accession>A0A068Z9V8</accession>
<dbReference type="AlphaFoldDB" id="A0A068Z9V8"/>
<keyword evidence="1" id="KW-0808">Transferase</keyword>
<evidence type="ECO:0000313" key="2">
    <source>
        <dbReference type="Proteomes" id="UP000042738"/>
    </source>
</evidence>
<reference evidence="1 2" key="1">
    <citation type="journal article" date="2014" name="Genome Announc.">
        <title>Whole-Genome Sequence of Serratia symbiotica Strain CWBI-2.3T, a Free-Living Symbiont of the Black Bean Aphid Aphis fabae.</title>
        <authorList>
            <person name="Foray V."/>
            <person name="Grigorescu A.S."/>
            <person name="Sabri A."/>
            <person name="Haubruge E."/>
            <person name="Lognay G."/>
            <person name="Francis F."/>
            <person name="Fauconnier M.L."/>
            <person name="Hance T."/>
            <person name="Thonart P."/>
        </authorList>
    </citation>
    <scope>NUCLEOTIDE SEQUENCE [LARGE SCALE GENOMIC DNA]</scope>
    <source>
        <strain evidence="1">CWBI-2.3</strain>
    </source>
</reference>
<dbReference type="RefSeq" id="WP_040265535.1">
    <property type="nucleotide sequence ID" value="NZ_CP050855.1"/>
</dbReference>
<name>A0A068Z9V8_9GAMM</name>
<sequence>MNNVGIIEAGFNALCDSYAMGVVNLRRSSLFGDLFVFIDSPEKNLNRFTYAKLDDNKEILSICVFIVCLDKGTTDVGWFVRSELRGKGIGKDTVEKSFKDFKHGMKASGAKLLNITATIDEGNAPSISLGRNFIGGEEIMKKDDGTIIYSYLNSFQL</sequence>
<protein>
    <submittedName>
        <fullName evidence="1">N-acetyltransferase</fullName>
    </submittedName>
</protein>